<dbReference type="AlphaFoldDB" id="A0A5B7G789"/>
<name>A0A5B7G789_PORTR</name>
<reference evidence="2 3" key="1">
    <citation type="submission" date="2019-05" db="EMBL/GenBank/DDBJ databases">
        <title>Another draft genome of Portunus trituberculatus and its Hox gene families provides insights of decapod evolution.</title>
        <authorList>
            <person name="Jeong J.-H."/>
            <person name="Song I."/>
            <person name="Kim S."/>
            <person name="Choi T."/>
            <person name="Kim D."/>
            <person name="Ryu S."/>
            <person name="Kim W."/>
        </authorList>
    </citation>
    <scope>NUCLEOTIDE SEQUENCE [LARGE SCALE GENOMIC DNA]</scope>
    <source>
        <tissue evidence="2">Muscle</tissue>
    </source>
</reference>
<feature type="region of interest" description="Disordered" evidence="1">
    <location>
        <begin position="1"/>
        <end position="66"/>
    </location>
</feature>
<feature type="compositionally biased region" description="Polar residues" evidence="1">
    <location>
        <begin position="1"/>
        <end position="10"/>
    </location>
</feature>
<evidence type="ECO:0000313" key="3">
    <source>
        <dbReference type="Proteomes" id="UP000324222"/>
    </source>
</evidence>
<keyword evidence="3" id="KW-1185">Reference proteome</keyword>
<accession>A0A5B7G789</accession>
<dbReference type="EMBL" id="VSRR010013694">
    <property type="protein sequence ID" value="MPC56100.1"/>
    <property type="molecule type" value="Genomic_DNA"/>
</dbReference>
<proteinExistence type="predicted"/>
<protein>
    <submittedName>
        <fullName evidence="2">Uncharacterized protein</fullName>
    </submittedName>
</protein>
<evidence type="ECO:0000313" key="2">
    <source>
        <dbReference type="EMBL" id="MPC56100.1"/>
    </source>
</evidence>
<dbReference type="Proteomes" id="UP000324222">
    <property type="component" value="Unassembled WGS sequence"/>
</dbReference>
<gene>
    <name evidence="2" type="ORF">E2C01_050052</name>
</gene>
<evidence type="ECO:0000256" key="1">
    <source>
        <dbReference type="SAM" id="MobiDB-lite"/>
    </source>
</evidence>
<organism evidence="2 3">
    <name type="scientific">Portunus trituberculatus</name>
    <name type="common">Swimming crab</name>
    <name type="synonym">Neptunus trituberculatus</name>
    <dbReference type="NCBI Taxonomy" id="210409"/>
    <lineage>
        <taxon>Eukaryota</taxon>
        <taxon>Metazoa</taxon>
        <taxon>Ecdysozoa</taxon>
        <taxon>Arthropoda</taxon>
        <taxon>Crustacea</taxon>
        <taxon>Multicrustacea</taxon>
        <taxon>Malacostraca</taxon>
        <taxon>Eumalacostraca</taxon>
        <taxon>Eucarida</taxon>
        <taxon>Decapoda</taxon>
        <taxon>Pleocyemata</taxon>
        <taxon>Brachyura</taxon>
        <taxon>Eubrachyura</taxon>
        <taxon>Portunoidea</taxon>
        <taxon>Portunidae</taxon>
        <taxon>Portuninae</taxon>
        <taxon>Portunus</taxon>
    </lineage>
</organism>
<comment type="caution">
    <text evidence="2">The sequence shown here is derived from an EMBL/GenBank/DDBJ whole genome shotgun (WGS) entry which is preliminary data.</text>
</comment>
<sequence length="66" mass="7284">MRCKWTTSSEACGHQGKEGPAASSFPWAPDRTRQPPPSPVRRPKPSRPSTALGRKLVSRPQDTMNI</sequence>